<dbReference type="InterPro" id="IPR000847">
    <property type="entry name" value="LysR_HTH_N"/>
</dbReference>
<dbReference type="InterPro" id="IPR005119">
    <property type="entry name" value="LysR_subst-bd"/>
</dbReference>
<proteinExistence type="inferred from homology"/>
<dbReference type="EMBL" id="VDFV01000012">
    <property type="protein sequence ID" value="TNC71688.1"/>
    <property type="molecule type" value="Genomic_DNA"/>
</dbReference>
<dbReference type="Pfam" id="PF00126">
    <property type="entry name" value="HTH_1"/>
    <property type="match status" value="1"/>
</dbReference>
<comment type="caution">
    <text evidence="6">The sequence shown here is derived from an EMBL/GenBank/DDBJ whole genome shotgun (WGS) entry which is preliminary data.</text>
</comment>
<dbReference type="PROSITE" id="PS50931">
    <property type="entry name" value="HTH_LYSR"/>
    <property type="match status" value="1"/>
</dbReference>
<evidence type="ECO:0000313" key="7">
    <source>
        <dbReference type="Proteomes" id="UP000305709"/>
    </source>
</evidence>
<dbReference type="SUPFAM" id="SSF46785">
    <property type="entry name" value="Winged helix' DNA-binding domain"/>
    <property type="match status" value="1"/>
</dbReference>
<evidence type="ECO:0000259" key="5">
    <source>
        <dbReference type="PROSITE" id="PS50931"/>
    </source>
</evidence>
<dbReference type="InterPro" id="IPR036390">
    <property type="entry name" value="WH_DNA-bd_sf"/>
</dbReference>
<dbReference type="OrthoDB" id="528082at2"/>
<evidence type="ECO:0000313" key="6">
    <source>
        <dbReference type="EMBL" id="TNC71688.1"/>
    </source>
</evidence>
<keyword evidence="7" id="KW-1185">Reference proteome</keyword>
<reference evidence="6 7" key="1">
    <citation type="submission" date="2019-06" db="EMBL/GenBank/DDBJ databases">
        <authorList>
            <person name="Jiang L."/>
        </authorList>
    </citation>
    <scope>NUCLEOTIDE SEQUENCE [LARGE SCALE GENOMIC DNA]</scope>
    <source>
        <strain evidence="6 7">YIM 48858</strain>
    </source>
</reference>
<dbReference type="GO" id="GO:0003700">
    <property type="term" value="F:DNA-binding transcription factor activity"/>
    <property type="evidence" value="ECO:0007669"/>
    <property type="project" value="InterPro"/>
</dbReference>
<dbReference type="Gene3D" id="1.10.10.10">
    <property type="entry name" value="Winged helix-like DNA-binding domain superfamily/Winged helix DNA-binding domain"/>
    <property type="match status" value="1"/>
</dbReference>
<dbReference type="Pfam" id="PF03466">
    <property type="entry name" value="LysR_substrate"/>
    <property type="match status" value="1"/>
</dbReference>
<comment type="similarity">
    <text evidence="1">Belongs to the LysR transcriptional regulatory family.</text>
</comment>
<dbReference type="InterPro" id="IPR036388">
    <property type="entry name" value="WH-like_DNA-bd_sf"/>
</dbReference>
<dbReference type="SUPFAM" id="SSF53850">
    <property type="entry name" value="Periplasmic binding protein-like II"/>
    <property type="match status" value="1"/>
</dbReference>
<dbReference type="InterPro" id="IPR050389">
    <property type="entry name" value="LysR-type_TF"/>
</dbReference>
<evidence type="ECO:0000256" key="1">
    <source>
        <dbReference type="ARBA" id="ARBA00009437"/>
    </source>
</evidence>
<accession>A0A5C4NEA6</accession>
<organism evidence="6 7">
    <name type="scientific">Rubellimicrobium roseum</name>
    <dbReference type="NCBI Taxonomy" id="687525"/>
    <lineage>
        <taxon>Bacteria</taxon>
        <taxon>Pseudomonadati</taxon>
        <taxon>Pseudomonadota</taxon>
        <taxon>Alphaproteobacteria</taxon>
        <taxon>Rhodobacterales</taxon>
        <taxon>Roseobacteraceae</taxon>
        <taxon>Rubellimicrobium</taxon>
    </lineage>
</organism>
<gene>
    <name evidence="6" type="ORF">FHG71_10710</name>
</gene>
<dbReference type="AlphaFoldDB" id="A0A5C4NEA6"/>
<keyword evidence="3" id="KW-0238">DNA-binding</keyword>
<dbReference type="GO" id="GO:0003677">
    <property type="term" value="F:DNA binding"/>
    <property type="evidence" value="ECO:0007669"/>
    <property type="project" value="UniProtKB-KW"/>
</dbReference>
<protein>
    <submittedName>
        <fullName evidence="6">LysR family transcriptional regulator</fullName>
    </submittedName>
</protein>
<dbReference type="PRINTS" id="PR00039">
    <property type="entry name" value="HTHLYSR"/>
</dbReference>
<dbReference type="PANTHER" id="PTHR30118:SF15">
    <property type="entry name" value="TRANSCRIPTIONAL REGULATORY PROTEIN"/>
    <property type="match status" value="1"/>
</dbReference>
<evidence type="ECO:0000256" key="3">
    <source>
        <dbReference type="ARBA" id="ARBA00023125"/>
    </source>
</evidence>
<evidence type="ECO:0000256" key="2">
    <source>
        <dbReference type="ARBA" id="ARBA00023015"/>
    </source>
</evidence>
<keyword evidence="4" id="KW-0804">Transcription</keyword>
<sequence>MNFQSLDLNLLRVLEALLETGSTVRAGERVGLSQPAVSAALGRLRHALGDPLLVRQGQRLVPTDYARGLAGPLREALDRLRAVLAGPEDWDPGRAEMTFRISGSESQADLLMPRLAAELAGVAPGIQLQLLELGTPGFLDRLERDDADLAILPEMDLPPWAEGRRVFVSRLTMIARSGHPELAGLAAGAEVPLDLFCGLRHVLASPDGRMQGMGDAALARLGRARHVAMTLPNFSGVCRVVEASDLVALVPGHAARAGIGRGTLRAHVPPVELPPVPIAMVWHRRDAAAPAHRWMRGRIAEILALLDEGGPPL</sequence>
<name>A0A5C4NEA6_9RHOB</name>
<dbReference type="CDD" id="cd08417">
    <property type="entry name" value="PBP2_Nitroaromatics_like"/>
    <property type="match status" value="1"/>
</dbReference>
<dbReference type="Proteomes" id="UP000305709">
    <property type="component" value="Unassembled WGS sequence"/>
</dbReference>
<keyword evidence="2" id="KW-0805">Transcription regulation</keyword>
<dbReference type="Gene3D" id="3.40.190.10">
    <property type="entry name" value="Periplasmic binding protein-like II"/>
    <property type="match status" value="2"/>
</dbReference>
<dbReference type="InterPro" id="IPR037402">
    <property type="entry name" value="YidZ_PBP2"/>
</dbReference>
<evidence type="ECO:0000256" key="4">
    <source>
        <dbReference type="ARBA" id="ARBA00023163"/>
    </source>
</evidence>
<feature type="domain" description="HTH lysR-type" evidence="5">
    <location>
        <begin position="6"/>
        <end position="63"/>
    </location>
</feature>
<dbReference type="PANTHER" id="PTHR30118">
    <property type="entry name" value="HTH-TYPE TRANSCRIPTIONAL REGULATOR LEUO-RELATED"/>
    <property type="match status" value="1"/>
</dbReference>